<dbReference type="EMBL" id="DXBU01000055">
    <property type="protein sequence ID" value="HIZ21988.1"/>
    <property type="molecule type" value="Genomic_DNA"/>
</dbReference>
<feature type="transmembrane region" description="Helical" evidence="1">
    <location>
        <begin position="207"/>
        <end position="224"/>
    </location>
</feature>
<dbReference type="Proteomes" id="UP000824041">
    <property type="component" value="Unassembled WGS sequence"/>
</dbReference>
<feature type="transmembrane region" description="Helical" evidence="1">
    <location>
        <begin position="143"/>
        <end position="163"/>
    </location>
</feature>
<feature type="transmembrane region" description="Helical" evidence="1">
    <location>
        <begin position="49"/>
        <end position="66"/>
    </location>
</feature>
<gene>
    <name evidence="2" type="ORF">IAA21_04200</name>
</gene>
<organism evidence="2 3">
    <name type="scientific">Candidatus Blautia faecigallinarum</name>
    <dbReference type="NCBI Taxonomy" id="2838488"/>
    <lineage>
        <taxon>Bacteria</taxon>
        <taxon>Bacillati</taxon>
        <taxon>Bacillota</taxon>
        <taxon>Clostridia</taxon>
        <taxon>Lachnospirales</taxon>
        <taxon>Lachnospiraceae</taxon>
        <taxon>Blautia</taxon>
    </lineage>
</organism>
<reference evidence="2" key="1">
    <citation type="journal article" date="2021" name="PeerJ">
        <title>Extensive microbial diversity within the chicken gut microbiome revealed by metagenomics and culture.</title>
        <authorList>
            <person name="Gilroy R."/>
            <person name="Ravi A."/>
            <person name="Getino M."/>
            <person name="Pursley I."/>
            <person name="Horton D.L."/>
            <person name="Alikhan N.F."/>
            <person name="Baker D."/>
            <person name="Gharbi K."/>
            <person name="Hall N."/>
            <person name="Watson M."/>
            <person name="Adriaenssens E.M."/>
            <person name="Foster-Nyarko E."/>
            <person name="Jarju S."/>
            <person name="Secka A."/>
            <person name="Antonio M."/>
            <person name="Oren A."/>
            <person name="Chaudhuri R.R."/>
            <person name="La Ragione R."/>
            <person name="Hildebrand F."/>
            <person name="Pallen M.J."/>
        </authorList>
    </citation>
    <scope>NUCLEOTIDE SEQUENCE</scope>
    <source>
        <strain evidence="2">14324</strain>
    </source>
</reference>
<proteinExistence type="predicted"/>
<evidence type="ECO:0000313" key="2">
    <source>
        <dbReference type="EMBL" id="HIZ21988.1"/>
    </source>
</evidence>
<evidence type="ECO:0000313" key="3">
    <source>
        <dbReference type="Proteomes" id="UP000824041"/>
    </source>
</evidence>
<comment type="caution">
    <text evidence="2">The sequence shown here is derived from an EMBL/GenBank/DDBJ whole genome shotgun (WGS) entry which is preliminary data.</text>
</comment>
<accession>A0A9D2ISM9</accession>
<protein>
    <submittedName>
        <fullName evidence="2">Uncharacterized protein</fullName>
    </submittedName>
</protein>
<feature type="transmembrane region" description="Helical" evidence="1">
    <location>
        <begin position="175"/>
        <end position="195"/>
    </location>
</feature>
<keyword evidence="1" id="KW-0812">Transmembrane</keyword>
<evidence type="ECO:0000256" key="1">
    <source>
        <dbReference type="SAM" id="Phobius"/>
    </source>
</evidence>
<dbReference type="AlphaFoldDB" id="A0A9D2ISM9"/>
<keyword evidence="1" id="KW-1133">Transmembrane helix</keyword>
<keyword evidence="1" id="KW-0472">Membrane</keyword>
<feature type="transmembrane region" description="Helical" evidence="1">
    <location>
        <begin position="72"/>
        <end position="92"/>
    </location>
</feature>
<reference evidence="2" key="2">
    <citation type="submission" date="2021-04" db="EMBL/GenBank/DDBJ databases">
        <authorList>
            <person name="Gilroy R."/>
        </authorList>
    </citation>
    <scope>NUCLEOTIDE SEQUENCE</scope>
    <source>
        <strain evidence="2">14324</strain>
    </source>
</reference>
<sequence>MKKRIKKQLKIIYRAPEPTNREAFLASLEQPRTTFVRFLILQSKYMRKWNFLLAAAIFLFAVWMFKDVNRQNLWSISAAVPFLAMSAATEGGRSLRFGMDELEMAARFSLKTIVTAKIGILGISNLLLLGAALPLAYIKRENVFFYTGLYILIPYLLSAFLNLLVLRRGRREDSFYLCMGITVMLSGIFLVFQALEVSLGILAEHGTWMALAVFFAWSAGREFWKLREQAEEYKWSL</sequence>
<feature type="transmembrane region" description="Helical" evidence="1">
    <location>
        <begin position="113"/>
        <end position="137"/>
    </location>
</feature>
<name>A0A9D2ISM9_9FIRM</name>